<sequence>MGMCQSLCFFPYHFLSSSSSSSFYFTICPLYYCCSIIYVYYYYYSCLLFYFVLAMHRVPCCACYGRSRLALFGSERTIFSLCMKPIPTIVYHGTFQSRTNNPNQNYLSLSLSVSKENSSTNRHSYRGFPIQILYLIENYTRFFRGFTLTLVKVSSNA</sequence>
<evidence type="ECO:0000313" key="2">
    <source>
        <dbReference type="EMBL" id="CAG6630617.1"/>
    </source>
</evidence>
<reference evidence="2" key="1">
    <citation type="submission" date="2021-05" db="EMBL/GenBank/DDBJ databases">
        <authorList>
            <person name="Alioto T."/>
            <person name="Alioto T."/>
            <person name="Gomez Garrido J."/>
        </authorList>
    </citation>
    <scope>NUCLEOTIDE SEQUENCE</scope>
</reference>
<keyword evidence="1" id="KW-1133">Transmembrane helix</keyword>
<dbReference type="EMBL" id="HBUF01074298">
    <property type="protein sequence ID" value="CAG6630617.1"/>
    <property type="molecule type" value="Transcribed_RNA"/>
</dbReference>
<organism evidence="2">
    <name type="scientific">Cacopsylla melanoneura</name>
    <dbReference type="NCBI Taxonomy" id="428564"/>
    <lineage>
        <taxon>Eukaryota</taxon>
        <taxon>Metazoa</taxon>
        <taxon>Ecdysozoa</taxon>
        <taxon>Arthropoda</taxon>
        <taxon>Hexapoda</taxon>
        <taxon>Insecta</taxon>
        <taxon>Pterygota</taxon>
        <taxon>Neoptera</taxon>
        <taxon>Paraneoptera</taxon>
        <taxon>Hemiptera</taxon>
        <taxon>Sternorrhyncha</taxon>
        <taxon>Psylloidea</taxon>
        <taxon>Psyllidae</taxon>
        <taxon>Psyllinae</taxon>
        <taxon>Cacopsylla</taxon>
    </lineage>
</organism>
<keyword evidence="1" id="KW-0472">Membrane</keyword>
<dbReference type="AlphaFoldDB" id="A0A8D8VP63"/>
<accession>A0A8D8VP63</accession>
<proteinExistence type="predicted"/>
<name>A0A8D8VP63_9HEMI</name>
<keyword evidence="1" id="KW-0812">Transmembrane</keyword>
<protein>
    <submittedName>
        <fullName evidence="2">Uncharacterized protein</fullName>
    </submittedName>
</protein>
<evidence type="ECO:0000256" key="1">
    <source>
        <dbReference type="SAM" id="Phobius"/>
    </source>
</evidence>
<dbReference type="EMBL" id="HBUF01074294">
    <property type="protein sequence ID" value="CAG6630595.1"/>
    <property type="molecule type" value="Transcribed_RNA"/>
</dbReference>
<feature type="transmembrane region" description="Helical" evidence="1">
    <location>
        <begin position="21"/>
        <end position="41"/>
    </location>
</feature>